<sequence>MTVPNYTLPPPIYLPSSGGYTISRFIEDVSALRLSGTFDLVLTGLLPSRSTSAFFHSENTA</sequence>
<gene>
    <name evidence="1" type="ORF">BDM02DRAFT_3116536</name>
</gene>
<reference evidence="1" key="2">
    <citation type="journal article" date="2020" name="Nat. Commun.">
        <title>Large-scale genome sequencing of mycorrhizal fungi provides insights into the early evolution of symbiotic traits.</title>
        <authorList>
            <person name="Miyauchi S."/>
            <person name="Kiss E."/>
            <person name="Kuo A."/>
            <person name="Drula E."/>
            <person name="Kohler A."/>
            <person name="Sanchez-Garcia M."/>
            <person name="Morin E."/>
            <person name="Andreopoulos B."/>
            <person name="Barry K.W."/>
            <person name="Bonito G."/>
            <person name="Buee M."/>
            <person name="Carver A."/>
            <person name="Chen C."/>
            <person name="Cichocki N."/>
            <person name="Clum A."/>
            <person name="Culley D."/>
            <person name="Crous P.W."/>
            <person name="Fauchery L."/>
            <person name="Girlanda M."/>
            <person name="Hayes R.D."/>
            <person name="Keri Z."/>
            <person name="LaButti K."/>
            <person name="Lipzen A."/>
            <person name="Lombard V."/>
            <person name="Magnuson J."/>
            <person name="Maillard F."/>
            <person name="Murat C."/>
            <person name="Nolan M."/>
            <person name="Ohm R.A."/>
            <person name="Pangilinan J."/>
            <person name="Pereira M.F."/>
            <person name="Perotto S."/>
            <person name="Peter M."/>
            <person name="Pfister S."/>
            <person name="Riley R."/>
            <person name="Sitrit Y."/>
            <person name="Stielow J.B."/>
            <person name="Szollosi G."/>
            <person name="Zifcakova L."/>
            <person name="Stursova M."/>
            <person name="Spatafora J.W."/>
            <person name="Tedersoo L."/>
            <person name="Vaario L.M."/>
            <person name="Yamada A."/>
            <person name="Yan M."/>
            <person name="Wang P."/>
            <person name="Xu J."/>
            <person name="Bruns T."/>
            <person name="Baldrian P."/>
            <person name="Vilgalys R."/>
            <person name="Dunand C."/>
            <person name="Henrissat B."/>
            <person name="Grigoriev I.V."/>
            <person name="Hibbett D."/>
            <person name="Nagy L.G."/>
            <person name="Martin F.M."/>
        </authorList>
    </citation>
    <scope>NUCLEOTIDE SEQUENCE</scope>
    <source>
        <strain evidence="1">P2</strain>
    </source>
</reference>
<evidence type="ECO:0000313" key="2">
    <source>
        <dbReference type="Proteomes" id="UP000886501"/>
    </source>
</evidence>
<name>A0ACB6ZDX1_THEGA</name>
<accession>A0ACB6ZDX1</accession>
<comment type="caution">
    <text evidence="1">The sequence shown here is derived from an EMBL/GenBank/DDBJ whole genome shotgun (WGS) entry which is preliminary data.</text>
</comment>
<organism evidence="1 2">
    <name type="scientific">Thelephora ganbajun</name>
    <name type="common">Ganba fungus</name>
    <dbReference type="NCBI Taxonomy" id="370292"/>
    <lineage>
        <taxon>Eukaryota</taxon>
        <taxon>Fungi</taxon>
        <taxon>Dikarya</taxon>
        <taxon>Basidiomycota</taxon>
        <taxon>Agaricomycotina</taxon>
        <taxon>Agaricomycetes</taxon>
        <taxon>Thelephorales</taxon>
        <taxon>Thelephoraceae</taxon>
        <taxon>Thelephora</taxon>
    </lineage>
</organism>
<reference evidence="1" key="1">
    <citation type="submission" date="2019-10" db="EMBL/GenBank/DDBJ databases">
        <authorList>
            <consortium name="DOE Joint Genome Institute"/>
            <person name="Kuo A."/>
            <person name="Miyauchi S."/>
            <person name="Kiss E."/>
            <person name="Drula E."/>
            <person name="Kohler A."/>
            <person name="Sanchez-Garcia M."/>
            <person name="Andreopoulos B."/>
            <person name="Barry K.W."/>
            <person name="Bonito G."/>
            <person name="Buee M."/>
            <person name="Carver A."/>
            <person name="Chen C."/>
            <person name="Cichocki N."/>
            <person name="Clum A."/>
            <person name="Culley D."/>
            <person name="Crous P.W."/>
            <person name="Fauchery L."/>
            <person name="Girlanda M."/>
            <person name="Hayes R."/>
            <person name="Keri Z."/>
            <person name="Labutti K."/>
            <person name="Lipzen A."/>
            <person name="Lombard V."/>
            <person name="Magnuson J."/>
            <person name="Maillard F."/>
            <person name="Morin E."/>
            <person name="Murat C."/>
            <person name="Nolan M."/>
            <person name="Ohm R."/>
            <person name="Pangilinan J."/>
            <person name="Pereira M."/>
            <person name="Perotto S."/>
            <person name="Peter M."/>
            <person name="Riley R."/>
            <person name="Sitrit Y."/>
            <person name="Stielow B."/>
            <person name="Szollosi G."/>
            <person name="Zifcakova L."/>
            <person name="Stursova M."/>
            <person name="Spatafora J.W."/>
            <person name="Tedersoo L."/>
            <person name="Vaario L.-M."/>
            <person name="Yamada A."/>
            <person name="Yan M."/>
            <person name="Wang P."/>
            <person name="Xu J."/>
            <person name="Bruns T."/>
            <person name="Baldrian P."/>
            <person name="Vilgalys R."/>
            <person name="Henrissat B."/>
            <person name="Grigoriev I.V."/>
            <person name="Hibbett D."/>
            <person name="Nagy L.G."/>
            <person name="Martin F.M."/>
        </authorList>
    </citation>
    <scope>NUCLEOTIDE SEQUENCE</scope>
    <source>
        <strain evidence="1">P2</strain>
    </source>
</reference>
<protein>
    <submittedName>
        <fullName evidence="1">Uncharacterized protein</fullName>
    </submittedName>
</protein>
<dbReference type="EMBL" id="MU118026">
    <property type="protein sequence ID" value="KAF9647794.1"/>
    <property type="molecule type" value="Genomic_DNA"/>
</dbReference>
<proteinExistence type="predicted"/>
<keyword evidence="2" id="KW-1185">Reference proteome</keyword>
<evidence type="ECO:0000313" key="1">
    <source>
        <dbReference type="EMBL" id="KAF9647794.1"/>
    </source>
</evidence>
<dbReference type="Proteomes" id="UP000886501">
    <property type="component" value="Unassembled WGS sequence"/>
</dbReference>